<dbReference type="RefSeq" id="WP_157301819.1">
    <property type="nucleotide sequence ID" value="NZ_BAAAZB010000026.1"/>
</dbReference>
<reference evidence="1 2" key="1">
    <citation type="submission" date="2019-12" db="EMBL/GenBank/DDBJ databases">
        <title>The draft genomic sequence of strain Chitinophaga oryziterrae JCM 16595.</title>
        <authorList>
            <person name="Zhang X."/>
        </authorList>
    </citation>
    <scope>NUCLEOTIDE SEQUENCE [LARGE SCALE GENOMIC DNA]</scope>
    <source>
        <strain evidence="1 2">JCM 16595</strain>
    </source>
</reference>
<evidence type="ECO:0000313" key="1">
    <source>
        <dbReference type="EMBL" id="MVT43205.1"/>
    </source>
</evidence>
<sequence length="149" mass="17715">MSTSFVDYKENGFWIDDDILAITLAYIYKILLDSKDKSNWMIEMQELFKENGKGLFRGFTHLQLNDFLINEERETIFYEIIKETRNLIISKGDIIDVEELNNLLFDTELKDVWKGRIEALRILKVIDYLEMLVKGEIKIKVSDPIDYFF</sequence>
<accession>A0A6N8JD10</accession>
<protein>
    <submittedName>
        <fullName evidence="1">Uncharacterized protein</fullName>
    </submittedName>
</protein>
<dbReference type="AlphaFoldDB" id="A0A6N8JD10"/>
<dbReference type="OrthoDB" id="679544at2"/>
<keyword evidence="2" id="KW-1185">Reference proteome</keyword>
<name>A0A6N8JD10_9BACT</name>
<proteinExistence type="predicted"/>
<evidence type="ECO:0000313" key="2">
    <source>
        <dbReference type="Proteomes" id="UP000468388"/>
    </source>
</evidence>
<comment type="caution">
    <text evidence="1">The sequence shown here is derived from an EMBL/GenBank/DDBJ whole genome shotgun (WGS) entry which is preliminary data.</text>
</comment>
<dbReference type="EMBL" id="WRXO01000007">
    <property type="protein sequence ID" value="MVT43205.1"/>
    <property type="molecule type" value="Genomic_DNA"/>
</dbReference>
<gene>
    <name evidence="1" type="ORF">GO495_21590</name>
</gene>
<dbReference type="Proteomes" id="UP000468388">
    <property type="component" value="Unassembled WGS sequence"/>
</dbReference>
<organism evidence="1 2">
    <name type="scientific">Chitinophaga oryziterrae</name>
    <dbReference type="NCBI Taxonomy" id="1031224"/>
    <lineage>
        <taxon>Bacteria</taxon>
        <taxon>Pseudomonadati</taxon>
        <taxon>Bacteroidota</taxon>
        <taxon>Chitinophagia</taxon>
        <taxon>Chitinophagales</taxon>
        <taxon>Chitinophagaceae</taxon>
        <taxon>Chitinophaga</taxon>
    </lineage>
</organism>